<dbReference type="PANTHER" id="PTHR11904">
    <property type="entry name" value="METHYLTHIOADENOSINE/PURINE NUCLEOSIDE PHOSPHORYLASE"/>
    <property type="match status" value="1"/>
</dbReference>
<comment type="catalytic activity">
    <reaction evidence="6">
        <text>inosine + phosphate = alpha-D-ribose 1-phosphate + hypoxanthine</text>
        <dbReference type="Rhea" id="RHEA:27646"/>
        <dbReference type="ChEBI" id="CHEBI:17368"/>
        <dbReference type="ChEBI" id="CHEBI:17596"/>
        <dbReference type="ChEBI" id="CHEBI:43474"/>
        <dbReference type="ChEBI" id="CHEBI:57720"/>
        <dbReference type="EC" id="2.4.2.1"/>
    </reaction>
</comment>
<reference evidence="12" key="1">
    <citation type="submission" date="2018-11" db="EMBL/GenBank/DDBJ databases">
        <authorList>
            <consortium name="Pathogen Informatics"/>
        </authorList>
    </citation>
    <scope>NUCLEOTIDE SEQUENCE</scope>
</reference>
<comment type="caution">
    <text evidence="12">The sequence shown here is derived from an EMBL/GenBank/DDBJ whole genome shotgun (WGS) entry which is preliminary data.</text>
</comment>
<dbReference type="InterPro" id="IPR035994">
    <property type="entry name" value="Nucleoside_phosphorylase_sf"/>
</dbReference>
<comment type="catalytic activity">
    <reaction evidence="8">
        <text>2'-deoxyinosine + phosphate = 2-deoxy-alpha-D-ribose 1-phosphate + hypoxanthine</text>
        <dbReference type="Rhea" id="RHEA:27750"/>
        <dbReference type="ChEBI" id="CHEBI:17368"/>
        <dbReference type="ChEBI" id="CHEBI:28997"/>
        <dbReference type="ChEBI" id="CHEBI:43474"/>
        <dbReference type="ChEBI" id="CHEBI:57259"/>
        <dbReference type="EC" id="2.4.2.1"/>
    </reaction>
</comment>
<dbReference type="AlphaFoldDB" id="A0A448X5P8"/>
<dbReference type="GO" id="GO:0004731">
    <property type="term" value="F:purine-nucleoside phosphorylase activity"/>
    <property type="evidence" value="ECO:0007669"/>
    <property type="project" value="UniProtKB-EC"/>
</dbReference>
<dbReference type="InterPro" id="IPR000845">
    <property type="entry name" value="Nucleoside_phosphorylase_d"/>
</dbReference>
<comment type="pathway">
    <text evidence="1">Purine metabolism; purine nucleoside salvage.</text>
</comment>
<dbReference type="GO" id="GO:0005737">
    <property type="term" value="C:cytoplasm"/>
    <property type="evidence" value="ECO:0007669"/>
    <property type="project" value="TreeGrafter"/>
</dbReference>
<evidence type="ECO:0000256" key="4">
    <source>
        <dbReference type="ARBA" id="ARBA00022676"/>
    </source>
</evidence>
<evidence type="ECO:0000256" key="3">
    <source>
        <dbReference type="ARBA" id="ARBA00011886"/>
    </source>
</evidence>
<evidence type="ECO:0000256" key="9">
    <source>
        <dbReference type="ARBA" id="ARBA00023970"/>
    </source>
</evidence>
<evidence type="ECO:0000256" key="7">
    <source>
        <dbReference type="ARBA" id="ARBA00023929"/>
    </source>
</evidence>
<keyword evidence="13" id="KW-1185">Reference proteome</keyword>
<dbReference type="PANTHER" id="PTHR11904:SF9">
    <property type="entry name" value="PURINE NUCLEOSIDE PHOSPHORYLASE-RELATED"/>
    <property type="match status" value="1"/>
</dbReference>
<dbReference type="EMBL" id="CAAALY010097134">
    <property type="protein sequence ID" value="VEL28712.1"/>
    <property type="molecule type" value="Genomic_DNA"/>
</dbReference>
<evidence type="ECO:0000256" key="8">
    <source>
        <dbReference type="ARBA" id="ARBA00023950"/>
    </source>
</evidence>
<accession>A0A448X5P8</accession>
<dbReference type="PIRSF" id="PIRSF000477">
    <property type="entry name" value="PurNPase"/>
    <property type="match status" value="1"/>
</dbReference>
<evidence type="ECO:0000256" key="10">
    <source>
        <dbReference type="ARBA" id="ARBA00031036"/>
    </source>
</evidence>
<evidence type="ECO:0000256" key="6">
    <source>
        <dbReference type="ARBA" id="ARBA00023918"/>
    </source>
</evidence>
<dbReference type="NCBIfam" id="NF006054">
    <property type="entry name" value="PRK08202.1"/>
    <property type="match status" value="1"/>
</dbReference>
<dbReference type="Pfam" id="PF01048">
    <property type="entry name" value="PNP_UDP_1"/>
    <property type="match status" value="1"/>
</dbReference>
<comment type="catalytic activity">
    <reaction evidence="7">
        <text>2'-deoxyguanosine + phosphate = 2-deoxy-alpha-D-ribose 1-phosphate + guanine</text>
        <dbReference type="Rhea" id="RHEA:27738"/>
        <dbReference type="ChEBI" id="CHEBI:16235"/>
        <dbReference type="ChEBI" id="CHEBI:17172"/>
        <dbReference type="ChEBI" id="CHEBI:43474"/>
        <dbReference type="ChEBI" id="CHEBI:57259"/>
        <dbReference type="EC" id="2.4.2.1"/>
    </reaction>
</comment>
<comment type="similarity">
    <text evidence="2">Belongs to the PNP/MTAP phosphorylase family.</text>
</comment>
<dbReference type="CDD" id="cd09009">
    <property type="entry name" value="PNP-EcPNPII_like"/>
    <property type="match status" value="1"/>
</dbReference>
<organism evidence="12 13">
    <name type="scientific">Protopolystoma xenopodis</name>
    <dbReference type="NCBI Taxonomy" id="117903"/>
    <lineage>
        <taxon>Eukaryota</taxon>
        <taxon>Metazoa</taxon>
        <taxon>Spiralia</taxon>
        <taxon>Lophotrochozoa</taxon>
        <taxon>Platyhelminthes</taxon>
        <taxon>Monogenea</taxon>
        <taxon>Polyopisthocotylea</taxon>
        <taxon>Polystomatidea</taxon>
        <taxon>Polystomatidae</taxon>
        <taxon>Protopolystoma</taxon>
    </lineage>
</organism>
<feature type="domain" description="Nucleoside phosphorylase" evidence="11">
    <location>
        <begin position="37"/>
        <end position="254"/>
    </location>
</feature>
<evidence type="ECO:0000259" key="11">
    <source>
        <dbReference type="Pfam" id="PF01048"/>
    </source>
</evidence>
<name>A0A448X5P8_9PLAT</name>
<evidence type="ECO:0000313" key="12">
    <source>
        <dbReference type="EMBL" id="VEL28712.1"/>
    </source>
</evidence>
<evidence type="ECO:0000256" key="5">
    <source>
        <dbReference type="ARBA" id="ARBA00022679"/>
    </source>
</evidence>
<keyword evidence="4" id="KW-0328">Glycosyltransferase</keyword>
<proteinExistence type="inferred from homology"/>
<dbReference type="InterPro" id="IPR011268">
    <property type="entry name" value="Purine_phosphorylase"/>
</dbReference>
<sequence>MDRWRNLFKIAKLFLTNPFQISQEAQVHQIFGLFLVPGHVGNLVFGLLANRSVVLMQGRFHMYEGYSATEISIPIRVFKLLGVKIIFITNAAGATSSRLKIGDLVVIRDHINFPGLSGLNPLVGPNDERFGPRFPSISNAYDSELRNLFKSTAKNLQYSEKVHEGTYVFSCGPSYESVAELSMMKLLGADVVGMSTVPEVIVAHHSKMRVFALSLVTNIVVSDVDSNVVANHKEVLEASQNSAKMLKEIISEMISQI</sequence>
<dbReference type="GO" id="GO:0009116">
    <property type="term" value="P:nucleoside metabolic process"/>
    <property type="evidence" value="ECO:0007669"/>
    <property type="project" value="InterPro"/>
</dbReference>
<dbReference type="Proteomes" id="UP000784294">
    <property type="component" value="Unassembled WGS sequence"/>
</dbReference>
<evidence type="ECO:0000256" key="1">
    <source>
        <dbReference type="ARBA" id="ARBA00005058"/>
    </source>
</evidence>
<dbReference type="NCBIfam" id="TIGR01697">
    <property type="entry name" value="PNPH-PUNA-XAPA"/>
    <property type="match status" value="1"/>
</dbReference>
<dbReference type="Gene3D" id="3.40.50.1580">
    <property type="entry name" value="Nucleoside phosphorylase domain"/>
    <property type="match status" value="1"/>
</dbReference>
<dbReference type="UniPathway" id="UPA00606"/>
<comment type="catalytic activity">
    <reaction evidence="9">
        <text>guanosine + phosphate = alpha-D-ribose 1-phosphate + guanine</text>
        <dbReference type="Rhea" id="RHEA:13233"/>
        <dbReference type="ChEBI" id="CHEBI:16235"/>
        <dbReference type="ChEBI" id="CHEBI:16750"/>
        <dbReference type="ChEBI" id="CHEBI:43474"/>
        <dbReference type="ChEBI" id="CHEBI:57720"/>
        <dbReference type="EC" id="2.4.2.1"/>
    </reaction>
</comment>
<dbReference type="EC" id="2.4.2.1" evidence="3"/>
<dbReference type="SUPFAM" id="SSF53167">
    <property type="entry name" value="Purine and uridine phosphorylases"/>
    <property type="match status" value="1"/>
</dbReference>
<dbReference type="OrthoDB" id="10261782at2759"/>
<protein>
    <recommendedName>
        <fullName evidence="3">purine-nucleoside phosphorylase</fullName>
        <ecNumber evidence="3">2.4.2.1</ecNumber>
    </recommendedName>
    <alternativeName>
        <fullName evidence="10">Inosine-guanosine phosphorylase</fullName>
    </alternativeName>
</protein>
<keyword evidence="5" id="KW-0808">Transferase</keyword>
<evidence type="ECO:0000313" key="13">
    <source>
        <dbReference type="Proteomes" id="UP000784294"/>
    </source>
</evidence>
<evidence type="ECO:0000256" key="2">
    <source>
        <dbReference type="ARBA" id="ARBA00006751"/>
    </source>
</evidence>
<gene>
    <name evidence="12" type="ORF">PXEA_LOCUS22152</name>
</gene>